<evidence type="ECO:0000313" key="3">
    <source>
        <dbReference type="Proteomes" id="UP001168620"/>
    </source>
</evidence>
<accession>A0ABT8FGC3</accession>
<proteinExistence type="predicted"/>
<name>A0ABT8FGC3_9ACTN</name>
<protein>
    <submittedName>
        <fullName evidence="2">Uncharacterized protein</fullName>
    </submittedName>
</protein>
<feature type="transmembrane region" description="Helical" evidence="1">
    <location>
        <begin position="163"/>
        <end position="183"/>
    </location>
</feature>
<reference evidence="2" key="1">
    <citation type="submission" date="2023-06" db="EMBL/GenBank/DDBJ databases">
        <title>Draft genome sequence of Nocardioides sp. SOB77.</title>
        <authorList>
            <person name="Zhang G."/>
        </authorList>
    </citation>
    <scope>NUCLEOTIDE SEQUENCE</scope>
    <source>
        <strain evidence="2">SOB77</strain>
    </source>
</reference>
<sequence>MTALTAASGASLLAHGVHWTIVLGGTAGMVALVLPSLLDRVLDRLAPGLAPRLHPAPSAPRDEHERRVHEVRVRLLAGASSGVPTATPFFPADAPTGDADRATPSYAARATVPVALVAGLAAAGVHAAVGAAHLAGQPLLGAFFLLCALAQVAWAADSLRGPSPASVVAALLGNTALVGVWLASRTTGLPGVPGLTAPEPVGVWDLLAASWELVLVVACVRLLATGAAGTRPARWWDWQPAARRFLVGSAVVLAVTSLSGVAA</sequence>
<dbReference type="EMBL" id="JAUHJQ010000003">
    <property type="protein sequence ID" value="MDN4173462.1"/>
    <property type="molecule type" value="Genomic_DNA"/>
</dbReference>
<evidence type="ECO:0000256" key="1">
    <source>
        <dbReference type="SAM" id="Phobius"/>
    </source>
</evidence>
<gene>
    <name evidence="2" type="ORF">QWY28_10945</name>
</gene>
<organism evidence="2 3">
    <name type="scientific">Nocardioides oceani</name>
    <dbReference type="NCBI Taxonomy" id="3058369"/>
    <lineage>
        <taxon>Bacteria</taxon>
        <taxon>Bacillati</taxon>
        <taxon>Actinomycetota</taxon>
        <taxon>Actinomycetes</taxon>
        <taxon>Propionibacteriales</taxon>
        <taxon>Nocardioidaceae</taxon>
        <taxon>Nocardioides</taxon>
    </lineage>
</organism>
<feature type="transmembrane region" description="Helical" evidence="1">
    <location>
        <begin position="203"/>
        <end position="224"/>
    </location>
</feature>
<feature type="transmembrane region" description="Helical" evidence="1">
    <location>
        <begin position="135"/>
        <end position="156"/>
    </location>
</feature>
<feature type="transmembrane region" description="Helical" evidence="1">
    <location>
        <begin position="245"/>
        <end position="262"/>
    </location>
</feature>
<feature type="transmembrane region" description="Helical" evidence="1">
    <location>
        <begin position="12"/>
        <end position="34"/>
    </location>
</feature>
<keyword evidence="1" id="KW-1133">Transmembrane helix</keyword>
<dbReference type="RefSeq" id="WP_300952570.1">
    <property type="nucleotide sequence ID" value="NZ_JAUHJQ010000003.1"/>
</dbReference>
<comment type="caution">
    <text evidence="2">The sequence shown here is derived from an EMBL/GenBank/DDBJ whole genome shotgun (WGS) entry which is preliminary data.</text>
</comment>
<keyword evidence="1" id="KW-0812">Transmembrane</keyword>
<evidence type="ECO:0000313" key="2">
    <source>
        <dbReference type="EMBL" id="MDN4173462.1"/>
    </source>
</evidence>
<dbReference type="Proteomes" id="UP001168620">
    <property type="component" value="Unassembled WGS sequence"/>
</dbReference>
<keyword evidence="1" id="KW-0472">Membrane</keyword>
<keyword evidence="3" id="KW-1185">Reference proteome</keyword>
<feature type="transmembrane region" description="Helical" evidence="1">
    <location>
        <begin position="110"/>
        <end position="129"/>
    </location>
</feature>